<dbReference type="PANTHER" id="PTHR47331">
    <property type="entry name" value="PHD-TYPE DOMAIN-CONTAINING PROTEIN"/>
    <property type="match status" value="1"/>
</dbReference>
<organism evidence="2 3">
    <name type="scientific">Cyphomyrmex costatus</name>
    <dbReference type="NCBI Taxonomy" id="456900"/>
    <lineage>
        <taxon>Eukaryota</taxon>
        <taxon>Metazoa</taxon>
        <taxon>Ecdysozoa</taxon>
        <taxon>Arthropoda</taxon>
        <taxon>Hexapoda</taxon>
        <taxon>Insecta</taxon>
        <taxon>Pterygota</taxon>
        <taxon>Neoptera</taxon>
        <taxon>Endopterygota</taxon>
        <taxon>Hymenoptera</taxon>
        <taxon>Apocrita</taxon>
        <taxon>Aculeata</taxon>
        <taxon>Formicoidea</taxon>
        <taxon>Formicidae</taxon>
        <taxon>Myrmicinae</taxon>
        <taxon>Cyphomyrmex</taxon>
    </lineage>
</organism>
<evidence type="ECO:0000313" key="3">
    <source>
        <dbReference type="Proteomes" id="UP000078542"/>
    </source>
</evidence>
<dbReference type="PROSITE" id="PS50994">
    <property type="entry name" value="INTEGRASE"/>
    <property type="match status" value="1"/>
</dbReference>
<dbReference type="InterPro" id="IPR040676">
    <property type="entry name" value="DUF5641"/>
</dbReference>
<dbReference type="InterPro" id="IPR036397">
    <property type="entry name" value="RNaseH_sf"/>
</dbReference>
<feature type="domain" description="Integrase catalytic" evidence="1">
    <location>
        <begin position="310"/>
        <end position="506"/>
    </location>
</feature>
<dbReference type="Pfam" id="PF03564">
    <property type="entry name" value="DUF1759"/>
    <property type="match status" value="1"/>
</dbReference>
<dbReference type="GO" id="GO:0003676">
    <property type="term" value="F:nucleic acid binding"/>
    <property type="evidence" value="ECO:0007669"/>
    <property type="project" value="InterPro"/>
</dbReference>
<dbReference type="InterPro" id="IPR001584">
    <property type="entry name" value="Integrase_cat-core"/>
</dbReference>
<dbReference type="AlphaFoldDB" id="A0A151I7H3"/>
<protein>
    <recommendedName>
        <fullName evidence="1">Integrase catalytic domain-containing protein</fullName>
    </recommendedName>
</protein>
<dbReference type="Pfam" id="PF18701">
    <property type="entry name" value="DUF5641"/>
    <property type="match status" value="1"/>
</dbReference>
<gene>
    <name evidence="2" type="ORF">ALC62_15344</name>
</gene>
<evidence type="ECO:0000259" key="1">
    <source>
        <dbReference type="PROSITE" id="PS50994"/>
    </source>
</evidence>
<sequence length="588" mass="66410">MSMDLQTLLTAQSDIHGCMARSVLNLKKLGEGNITLHATETRIVLLDKLWSKFEAQHELIRGYLKETFDESEYNSSGFADSAENTYVQQRSLLNEYVQQLKTSRPNSPSVPEFGTELFNKTFLPRLKIRSFSGAFEDWPTFRDIFKSIVGDNASISAVEKFHHLKACLEGPAETLIRPLSVTGDNYPRAWALLSKHYENKRELARSNFSTFAAMAKMKCNTAEELNRIYHVVTSVVNGQESIGRTINSHGFDPFNHLVIELFDTKMRLEWETHSSTSNELPSHETLLDFISKRALTLNAAKPKSSKVSGDSTRPAKAHYAKRNADSPQCSCARASLHYNVMMCENFKIAIFVCFCSKAVHIEVVLDYTAEAFLAALRRFSSRRGLCSDIYSDCGTNFLGADRQLRQLLRASSLDGRCIAHSAADGIRWHFNPPSAPHFGGLWETAVKSTKYHLRRVIGDSRLTFEEISTLLAQVEACLNSRPMYALSDDPEDINALTPGHLLIGAPLLAIPEPSLTERKDSSLTRWQLIQKMRDHFWQRWSREYLHTLASKPTWTVCVSIVFCTFLLATFNIKDPALCCVQRLSVFPC</sequence>
<dbReference type="PANTHER" id="PTHR47331:SF1">
    <property type="entry name" value="GAG-LIKE PROTEIN"/>
    <property type="match status" value="1"/>
</dbReference>
<dbReference type="EMBL" id="KQ978419">
    <property type="protein sequence ID" value="KYM94040.1"/>
    <property type="molecule type" value="Genomic_DNA"/>
</dbReference>
<dbReference type="Proteomes" id="UP000078542">
    <property type="component" value="Unassembled WGS sequence"/>
</dbReference>
<keyword evidence="3" id="KW-1185">Reference proteome</keyword>
<dbReference type="STRING" id="456900.A0A151I7H3"/>
<proteinExistence type="predicted"/>
<dbReference type="InterPro" id="IPR012337">
    <property type="entry name" value="RNaseH-like_sf"/>
</dbReference>
<dbReference type="GO" id="GO:0015074">
    <property type="term" value="P:DNA integration"/>
    <property type="evidence" value="ECO:0007669"/>
    <property type="project" value="InterPro"/>
</dbReference>
<dbReference type="SUPFAM" id="SSF53098">
    <property type="entry name" value="Ribonuclease H-like"/>
    <property type="match status" value="1"/>
</dbReference>
<dbReference type="Gene3D" id="3.30.420.10">
    <property type="entry name" value="Ribonuclease H-like superfamily/Ribonuclease H"/>
    <property type="match status" value="1"/>
</dbReference>
<reference evidence="2 3" key="1">
    <citation type="submission" date="2016-03" db="EMBL/GenBank/DDBJ databases">
        <title>Cyphomyrmex costatus WGS genome.</title>
        <authorList>
            <person name="Nygaard S."/>
            <person name="Hu H."/>
            <person name="Boomsma J."/>
            <person name="Zhang G."/>
        </authorList>
    </citation>
    <scope>NUCLEOTIDE SEQUENCE [LARGE SCALE GENOMIC DNA]</scope>
    <source>
        <strain evidence="2">MS0001</strain>
        <tissue evidence="2">Whole body</tissue>
    </source>
</reference>
<name>A0A151I7H3_9HYME</name>
<accession>A0A151I7H3</accession>
<dbReference type="InterPro" id="IPR005312">
    <property type="entry name" value="DUF1759"/>
</dbReference>
<evidence type="ECO:0000313" key="2">
    <source>
        <dbReference type="EMBL" id="KYM94040.1"/>
    </source>
</evidence>